<evidence type="ECO:0000313" key="3">
    <source>
        <dbReference type="Proteomes" id="UP000220158"/>
    </source>
</evidence>
<dbReference type="InterPro" id="IPR013766">
    <property type="entry name" value="Thioredoxin_domain"/>
</dbReference>
<accession>A0A1J1H5C6</accession>
<keyword evidence="3" id="KW-1185">Reference proteome</keyword>
<dbReference type="OrthoDB" id="390285at2759"/>
<organism evidence="2 3">
    <name type="scientific">Plasmodium relictum</name>
    <dbReference type="NCBI Taxonomy" id="85471"/>
    <lineage>
        <taxon>Eukaryota</taxon>
        <taxon>Sar</taxon>
        <taxon>Alveolata</taxon>
        <taxon>Apicomplexa</taxon>
        <taxon>Aconoidasida</taxon>
        <taxon>Haemosporida</taxon>
        <taxon>Plasmodiidae</taxon>
        <taxon>Plasmodium</taxon>
        <taxon>Plasmodium (Haemamoeba)</taxon>
    </lineage>
</organism>
<dbReference type="SUPFAM" id="SSF52833">
    <property type="entry name" value="Thioredoxin-like"/>
    <property type="match status" value="1"/>
</dbReference>
<proteinExistence type="predicted"/>
<evidence type="ECO:0000313" key="2">
    <source>
        <dbReference type="EMBL" id="CRG98627.1"/>
    </source>
</evidence>
<dbReference type="VEuPathDB" id="PlasmoDB:PRELSG_0311600"/>
<protein>
    <submittedName>
        <fullName evidence="2">Thioredoxin-like protein</fullName>
    </submittedName>
</protein>
<dbReference type="InterPro" id="IPR036249">
    <property type="entry name" value="Thioredoxin-like_sf"/>
</dbReference>
<evidence type="ECO:0000259" key="1">
    <source>
        <dbReference type="Pfam" id="PF00085"/>
    </source>
</evidence>
<dbReference type="GeneID" id="39734724"/>
<dbReference type="Pfam" id="PF00085">
    <property type="entry name" value="Thioredoxin"/>
    <property type="match status" value="1"/>
</dbReference>
<dbReference type="AlphaFoldDB" id="A0A1J1H5C6"/>
<gene>
    <name evidence="2" type="ORF">PRELSG_0311600</name>
</gene>
<dbReference type="RefSeq" id="XP_028531637.1">
    <property type="nucleotide sequence ID" value="XM_028680108.1"/>
</dbReference>
<dbReference type="KEGG" id="prel:PRELSG_0311600"/>
<dbReference type="Gene3D" id="3.40.30.10">
    <property type="entry name" value="Glutaredoxin"/>
    <property type="match status" value="1"/>
</dbReference>
<dbReference type="Proteomes" id="UP000220158">
    <property type="component" value="Chromosome 3"/>
</dbReference>
<feature type="domain" description="Thioredoxin" evidence="1">
    <location>
        <begin position="212"/>
        <end position="311"/>
    </location>
</feature>
<dbReference type="OMA" id="CVTHDTF"/>
<name>A0A1J1H5C6_PLARL</name>
<dbReference type="EMBL" id="LN835298">
    <property type="protein sequence ID" value="CRG98627.1"/>
    <property type="molecule type" value="Genomic_DNA"/>
</dbReference>
<reference evidence="2 3" key="1">
    <citation type="submission" date="2015-04" db="EMBL/GenBank/DDBJ databases">
        <authorList>
            <consortium name="Pathogen Informatics"/>
        </authorList>
    </citation>
    <scope>NUCLEOTIDE SEQUENCE [LARGE SCALE GENOMIC DNA]</scope>
    <source>
        <strain evidence="2 3">SGS1</strain>
    </source>
</reference>
<sequence>MNKILNLYKSNLIFSNSKRNFYYYNCIFKIKNTLPIKKNEKINFSKNLHNNIVSYIDFKNKIPNKRKKIYMFTLLITSIFGYKIYKWNEERGVTDFLNEMKEISDENFDNLDNIVLFVLDKNKLSEQKTKIQEIKDEIKKLNIKNVNFLYTYNEESKDYACYLYKGRRRRNLSKEEFTSNSLKNIFADFFTPISENYQEINHGNNDNFPTFVTHDTFEKEIIEDSKNNEIILILFENTCFLCFLYKPFINTLHKLFKDNNIQVKIKKYNVEKNDYAPNMIICRGTPTFLYYHNGKGNKLVEYKPNDIINKIDEIIKSPKNIKEQMLAKAELIHERMHHFGHLTLWMTESKIIENMLIKRHLKDISNRIDDEIIYNEILTSLIEEDMLRNDFIEDSLNYTKGKIKEAEKSCFVVAMMMAQELIDEEKKNYDMN</sequence>